<accession>D7DSR1</accession>
<dbReference type="InterPro" id="IPR036390">
    <property type="entry name" value="WH_DNA-bd_sf"/>
</dbReference>
<keyword evidence="6" id="KW-1185">Reference proteome</keyword>
<dbReference type="Pfam" id="PF01638">
    <property type="entry name" value="HxlR"/>
    <property type="match status" value="1"/>
</dbReference>
<keyword evidence="1" id="KW-0805">Transcription regulation</keyword>
<dbReference type="PANTHER" id="PTHR33204">
    <property type="entry name" value="TRANSCRIPTIONAL REGULATOR, MARR FAMILY"/>
    <property type="match status" value="1"/>
</dbReference>
<evidence type="ECO:0000256" key="1">
    <source>
        <dbReference type="ARBA" id="ARBA00023015"/>
    </source>
</evidence>
<dbReference type="InterPro" id="IPR036388">
    <property type="entry name" value="WH-like_DNA-bd_sf"/>
</dbReference>
<evidence type="ECO:0000256" key="3">
    <source>
        <dbReference type="ARBA" id="ARBA00023163"/>
    </source>
</evidence>
<sequence>MIVDLIKKRHVDRILKTLNNNELYFGQLKNELNVDAGSLNKLLREMCDEGVVKKRIEEKTKSNKLSKVYYSLTDLGTELLEKYLAIENLDLKNLNSNLEDNKNIVDNSKNTIINNSGIVSGSHSTNINIKK</sequence>
<dbReference type="OrthoDB" id="384339at2157"/>
<proteinExistence type="predicted"/>
<name>D7DSR1_METV3</name>
<dbReference type="GO" id="GO:0003677">
    <property type="term" value="F:DNA binding"/>
    <property type="evidence" value="ECO:0007669"/>
    <property type="project" value="UniProtKB-KW"/>
</dbReference>
<dbReference type="InParanoid" id="D7DSR1"/>
<dbReference type="HOGENOM" id="CLU_153628_2_0_2"/>
<evidence type="ECO:0000256" key="2">
    <source>
        <dbReference type="ARBA" id="ARBA00023125"/>
    </source>
</evidence>
<dbReference type="KEGG" id="mvo:Mvol_0511"/>
<feature type="domain" description="HTH hxlR-type" evidence="4">
    <location>
        <begin position="5"/>
        <end position="89"/>
    </location>
</feature>
<dbReference type="InterPro" id="IPR011991">
    <property type="entry name" value="ArsR-like_HTH"/>
</dbReference>
<keyword evidence="2" id="KW-0238">DNA-binding</keyword>
<dbReference type="eggNOG" id="arCOG01057">
    <property type="taxonomic scope" value="Archaea"/>
</dbReference>
<dbReference type="InterPro" id="IPR002577">
    <property type="entry name" value="HTH_HxlR"/>
</dbReference>
<dbReference type="Proteomes" id="UP000007722">
    <property type="component" value="Chromosome"/>
</dbReference>
<reference evidence="5 6" key="1">
    <citation type="submission" date="2010-05" db="EMBL/GenBank/DDBJ databases">
        <title>Complete sequence of Methanococcus voltae A3.</title>
        <authorList>
            <consortium name="US DOE Joint Genome Institute"/>
            <person name="Lucas S."/>
            <person name="Copeland A."/>
            <person name="Lapidus A."/>
            <person name="Cheng J.-F."/>
            <person name="Bruce D."/>
            <person name="Goodwin L."/>
            <person name="Pitluck S."/>
            <person name="Lowry S."/>
            <person name="Clum A."/>
            <person name="Land M."/>
            <person name="Hauser L."/>
            <person name="Kyrpides N."/>
            <person name="Mikhailova N."/>
            <person name="Whitman W.B."/>
            <person name="Woyke T."/>
        </authorList>
    </citation>
    <scope>NUCLEOTIDE SEQUENCE [LARGE SCALE GENOMIC DNA]</scope>
    <source>
        <strain evidence="6">ATCC BAA-1334 / A3</strain>
    </source>
</reference>
<dbReference type="Gene3D" id="1.10.10.10">
    <property type="entry name" value="Winged helix-like DNA-binding domain superfamily/Winged helix DNA-binding domain"/>
    <property type="match status" value="1"/>
</dbReference>
<evidence type="ECO:0000313" key="6">
    <source>
        <dbReference type="Proteomes" id="UP000007722"/>
    </source>
</evidence>
<organism evidence="5 6">
    <name type="scientific">Methanococcus voltae (strain ATCC BAA-1334 / A3)</name>
    <dbReference type="NCBI Taxonomy" id="456320"/>
    <lineage>
        <taxon>Archaea</taxon>
        <taxon>Methanobacteriati</taxon>
        <taxon>Methanobacteriota</taxon>
        <taxon>Methanomada group</taxon>
        <taxon>Methanococci</taxon>
        <taxon>Methanococcales</taxon>
        <taxon>Methanococcaceae</taxon>
        <taxon>Methanococcus</taxon>
    </lineage>
</organism>
<dbReference type="PANTHER" id="PTHR33204:SF18">
    <property type="entry name" value="TRANSCRIPTIONAL REGULATORY PROTEIN"/>
    <property type="match status" value="1"/>
</dbReference>
<dbReference type="SUPFAM" id="SSF46785">
    <property type="entry name" value="Winged helix' DNA-binding domain"/>
    <property type="match status" value="1"/>
</dbReference>
<protein>
    <recommendedName>
        <fullName evidence="4">HTH hxlR-type domain-containing protein</fullName>
    </recommendedName>
</protein>
<dbReference type="CDD" id="cd00090">
    <property type="entry name" value="HTH_ARSR"/>
    <property type="match status" value="1"/>
</dbReference>
<dbReference type="AlphaFoldDB" id="D7DSR1"/>
<gene>
    <name evidence="5" type="ordered locus">Mvol_0511</name>
</gene>
<dbReference type="STRING" id="456320.Mvol_0511"/>
<evidence type="ECO:0000313" key="5">
    <source>
        <dbReference type="EMBL" id="ADI36171.1"/>
    </source>
</evidence>
<keyword evidence="3" id="KW-0804">Transcription</keyword>
<dbReference type="EMBL" id="CP002057">
    <property type="protein sequence ID" value="ADI36171.1"/>
    <property type="molecule type" value="Genomic_DNA"/>
</dbReference>
<evidence type="ECO:0000259" key="4">
    <source>
        <dbReference type="Pfam" id="PF01638"/>
    </source>
</evidence>